<reference evidence="2" key="1">
    <citation type="journal article" date="2022" name="Int. J. Mol. Sci.">
        <title>Draft Genome of Tanacetum Coccineum: Genomic Comparison of Closely Related Tanacetum-Family Plants.</title>
        <authorList>
            <person name="Yamashiro T."/>
            <person name="Shiraishi A."/>
            <person name="Nakayama K."/>
            <person name="Satake H."/>
        </authorList>
    </citation>
    <scope>NUCLEOTIDE SEQUENCE</scope>
</reference>
<name>A0ABQ5DIY6_9ASTR</name>
<reference evidence="2" key="2">
    <citation type="submission" date="2022-01" db="EMBL/GenBank/DDBJ databases">
        <authorList>
            <person name="Yamashiro T."/>
            <person name="Shiraishi A."/>
            <person name="Satake H."/>
            <person name="Nakayama K."/>
        </authorList>
    </citation>
    <scope>NUCLEOTIDE SEQUENCE</scope>
</reference>
<proteinExistence type="predicted"/>
<dbReference type="EMBL" id="BQNB010015311">
    <property type="protein sequence ID" value="GJT38538.1"/>
    <property type="molecule type" value="Genomic_DNA"/>
</dbReference>
<sequence length="434" mass="50706">MLYNAWKISMDHDRQDEPSYKELSDNGKENKAKREEQIQTFGSNPPLKNFKQNPEDTDNAHFKDGRLKSCSDQYRKSQIGGNLKPGMLPFILMIFSEPENNWAMYSLQLSRSLGETNYLGRLVIWDSSSNVLDGRKIICCWTNEVDWLNPEGHQILRNDLDYLLSGDKEQNSALLISKLKAAHYQDFGLEVLVPSLWIKSEREYDISEAYGITYWWFKRKEFYINKHCQPSDRDASYAELNEYKIAEKDFKNLHPNDFEDLNILHLQGKLDHLPKQDKVHLHNAVNLWTRNIIIRKRVEDLQLGIESYQTKLNLEQPNRGAFDFLYKEDYIIVSKPRAVIYRDRNDQKKMTRLSEVHKFSDGTLMRIRDKLAFMVKDFRVGKDRTSEWYKGTYNADGNPARANIKQALGLHKVGDAESSLQPHVHTQPTHSKTS</sequence>
<gene>
    <name evidence="2" type="ORF">Tco_0938403</name>
</gene>
<feature type="compositionally biased region" description="Basic and acidic residues" evidence="1">
    <location>
        <begin position="9"/>
        <end position="37"/>
    </location>
</feature>
<evidence type="ECO:0000256" key="1">
    <source>
        <dbReference type="SAM" id="MobiDB-lite"/>
    </source>
</evidence>
<keyword evidence="3" id="KW-1185">Reference proteome</keyword>
<evidence type="ECO:0000313" key="2">
    <source>
        <dbReference type="EMBL" id="GJT38538.1"/>
    </source>
</evidence>
<protein>
    <submittedName>
        <fullName evidence="2">Uncharacterized protein</fullName>
    </submittedName>
</protein>
<feature type="region of interest" description="Disordered" evidence="1">
    <location>
        <begin position="1"/>
        <end position="61"/>
    </location>
</feature>
<organism evidence="2 3">
    <name type="scientific">Tanacetum coccineum</name>
    <dbReference type="NCBI Taxonomy" id="301880"/>
    <lineage>
        <taxon>Eukaryota</taxon>
        <taxon>Viridiplantae</taxon>
        <taxon>Streptophyta</taxon>
        <taxon>Embryophyta</taxon>
        <taxon>Tracheophyta</taxon>
        <taxon>Spermatophyta</taxon>
        <taxon>Magnoliopsida</taxon>
        <taxon>eudicotyledons</taxon>
        <taxon>Gunneridae</taxon>
        <taxon>Pentapetalae</taxon>
        <taxon>asterids</taxon>
        <taxon>campanulids</taxon>
        <taxon>Asterales</taxon>
        <taxon>Asteraceae</taxon>
        <taxon>Asteroideae</taxon>
        <taxon>Anthemideae</taxon>
        <taxon>Anthemidinae</taxon>
        <taxon>Tanacetum</taxon>
    </lineage>
</organism>
<comment type="caution">
    <text evidence="2">The sequence shown here is derived from an EMBL/GenBank/DDBJ whole genome shotgun (WGS) entry which is preliminary data.</text>
</comment>
<dbReference type="Proteomes" id="UP001151760">
    <property type="component" value="Unassembled WGS sequence"/>
</dbReference>
<accession>A0ABQ5DIY6</accession>
<evidence type="ECO:0000313" key="3">
    <source>
        <dbReference type="Proteomes" id="UP001151760"/>
    </source>
</evidence>